<dbReference type="STRING" id="1226968.A6A40_07180"/>
<dbReference type="EMBL" id="CP015285">
    <property type="protein sequence ID" value="ANC91707.2"/>
    <property type="molecule type" value="Genomic_DNA"/>
</dbReference>
<evidence type="ECO:0000256" key="1">
    <source>
        <dbReference type="SAM" id="Phobius"/>
    </source>
</evidence>
<reference evidence="2 3" key="1">
    <citation type="journal article" date="2013" name="Int. J. Syst. Evol. Microbiol.">
        <title>Azospirillum humicireducens sp. nov., a nitrogen-fixing bacterium isolated from a microbial fuel cell.</title>
        <authorList>
            <person name="Zhou S."/>
            <person name="Han L."/>
            <person name="Wang Y."/>
            <person name="Yang G."/>
            <person name="Zhuang L."/>
            <person name="Hu P."/>
        </authorList>
    </citation>
    <scope>NUCLEOTIDE SEQUENCE [LARGE SCALE GENOMIC DNA]</scope>
    <source>
        <strain evidence="2 3">SgZ-5</strain>
    </source>
</reference>
<evidence type="ECO:0000313" key="2">
    <source>
        <dbReference type="EMBL" id="ANC91707.2"/>
    </source>
</evidence>
<gene>
    <name evidence="2" type="ORF">A6A40_07180</name>
</gene>
<protein>
    <submittedName>
        <fullName evidence="2">NfeD family protein</fullName>
    </submittedName>
</protein>
<evidence type="ECO:0000313" key="3">
    <source>
        <dbReference type="Proteomes" id="UP000077405"/>
    </source>
</evidence>
<keyword evidence="3" id="KW-1185">Reference proteome</keyword>
<dbReference type="PANTHER" id="PTHR33507">
    <property type="entry name" value="INNER MEMBRANE PROTEIN YBBJ"/>
    <property type="match status" value="1"/>
</dbReference>
<accession>A0A161ITW2</accession>
<keyword evidence="1" id="KW-0812">Transmembrane</keyword>
<keyword evidence="1" id="KW-1133">Transmembrane helix</keyword>
<dbReference type="AlphaFoldDB" id="A0A161ITW2"/>
<sequence>MWCATPPRPGRPPHHSPRRAIRGQCHRLRPRRTGSDRMSPLLWGALGALLIAAELVLPGIFLIWFGGAALLTGLVTALWHDWGLISEAGFFTIAAGTAVGIAIAHARRRNASAEVDASRINDRAGQLVGRAVMLTEPIANGHGRVFVGDTLWAVEGPDRPAGTAMVVAGHRGMILLLQDATEPPRQSTHHGAAE</sequence>
<dbReference type="GO" id="GO:0005886">
    <property type="term" value="C:plasma membrane"/>
    <property type="evidence" value="ECO:0007669"/>
    <property type="project" value="TreeGrafter"/>
</dbReference>
<dbReference type="PANTHER" id="PTHR33507:SF3">
    <property type="entry name" value="INNER MEMBRANE PROTEIN YBBJ"/>
    <property type="match status" value="1"/>
</dbReference>
<dbReference type="Proteomes" id="UP000077405">
    <property type="component" value="Chromosome"/>
</dbReference>
<organism evidence="2 3">
    <name type="scientific">Azospirillum humicireducens</name>
    <dbReference type="NCBI Taxonomy" id="1226968"/>
    <lineage>
        <taxon>Bacteria</taxon>
        <taxon>Pseudomonadati</taxon>
        <taxon>Pseudomonadota</taxon>
        <taxon>Alphaproteobacteria</taxon>
        <taxon>Rhodospirillales</taxon>
        <taxon>Azospirillaceae</taxon>
        <taxon>Azospirillum</taxon>
    </lineage>
</organism>
<keyword evidence="1" id="KW-0472">Membrane</keyword>
<name>A0A161ITW2_9PROT</name>
<feature type="transmembrane region" description="Helical" evidence="1">
    <location>
        <begin position="84"/>
        <end position="104"/>
    </location>
</feature>
<proteinExistence type="predicted"/>
<dbReference type="InterPro" id="IPR052165">
    <property type="entry name" value="Membrane_assoc_protease"/>
</dbReference>
<dbReference type="OrthoDB" id="9810336at2"/>
<feature type="transmembrane region" description="Helical" evidence="1">
    <location>
        <begin position="41"/>
        <end position="64"/>
    </location>
</feature>
<dbReference type="KEGG" id="ahu:A6A40_07180"/>